<proteinExistence type="inferred from homology"/>
<dbReference type="Pfam" id="PF02886">
    <property type="entry name" value="LBP_BPI_CETP_C"/>
    <property type="match status" value="1"/>
</dbReference>
<evidence type="ECO:0000313" key="5">
    <source>
        <dbReference type="EMBL" id="CAB3403521.1"/>
    </source>
</evidence>
<evidence type="ECO:0000259" key="3">
    <source>
        <dbReference type="SMART" id="SM00328"/>
    </source>
</evidence>
<dbReference type="SMART" id="SM00329">
    <property type="entry name" value="BPI2"/>
    <property type="match status" value="1"/>
</dbReference>
<sequence length="568" mass="63104">MSLAFCQPQPPPLDPLVAEMNPLLLNDRAQRGAGVISRVTPVGTNYVAGVVAQAFAAHFADVTPLNVGRDQKLTQIPAVSLERLALETLQLDRRHVSTSTMDGVLRVKVTNVSISASSHIVGVLRTIRLRDAIAVKTQYLQLEAAIAVNRNSHGNPFLKLDGCKVRTQGIKLVTKPMDPRNGKMLADAIAADASTIFSGMLCAKIDSILMKRVNQRFALLPSKISLEDSRKFDIVKIIIQAEERMKRQQSALRRRPSTGRPTPIAMVRSRPRAPMRIRNKRQQMHILLSSFNFSRADNLMLDYAMLAAPSLTARGIELITSGEVFRTGHTTPFGAGPISLLASVSPTMLQIMVSDFVPNSLMYHGHRIRLFDTRIDWNTPQFGPVMRTTCDLSTGSLFCIGDLFPALRDMLPGRNIAFLFSTLKAPAVIVQPEENGGIHFNLIGLIRVISDRDEPIGEMEIRIEAFMKMKLTSKVVKGKVTIEEIQFTSRTPRILLQEELDDAGFLSREILQRMVNDILRQGVPIPIHPLFKLVKPKLTLARRAMLLETNFLLNEHIIAQLTAETLVA</sequence>
<dbReference type="GO" id="GO:0008289">
    <property type="term" value="F:lipid binding"/>
    <property type="evidence" value="ECO:0007669"/>
    <property type="project" value="InterPro"/>
</dbReference>
<evidence type="ECO:0000256" key="2">
    <source>
        <dbReference type="ARBA" id="ARBA00023157"/>
    </source>
</evidence>
<dbReference type="SUPFAM" id="SSF55394">
    <property type="entry name" value="Bactericidal permeability-increasing protein, BPI"/>
    <property type="match status" value="2"/>
</dbReference>
<reference evidence="5 6" key="1">
    <citation type="submission" date="2020-04" db="EMBL/GenBank/DDBJ databases">
        <authorList>
            <person name="Laetsch R D."/>
            <person name="Stevens L."/>
            <person name="Kumar S."/>
            <person name="Blaxter L. M."/>
        </authorList>
    </citation>
    <scope>NUCLEOTIDE SEQUENCE [LARGE SCALE GENOMIC DNA]</scope>
</reference>
<comment type="caution">
    <text evidence="5">The sequence shown here is derived from an EMBL/GenBank/DDBJ whole genome shotgun (WGS) entry which is preliminary data.</text>
</comment>
<accession>A0A8S1EVJ0</accession>
<dbReference type="InterPro" id="IPR017942">
    <property type="entry name" value="Lipid-bd_serum_glycop_N"/>
</dbReference>
<dbReference type="OrthoDB" id="10255543at2759"/>
<dbReference type="PANTHER" id="PTHR10504">
    <property type="entry name" value="BACTERICIDAL PERMEABILITY-INCREASING BPI PROTEIN-RELATED"/>
    <property type="match status" value="1"/>
</dbReference>
<dbReference type="InterPro" id="IPR017943">
    <property type="entry name" value="Bactericidal_perm-incr_a/b_dom"/>
</dbReference>
<evidence type="ECO:0000313" key="6">
    <source>
        <dbReference type="Proteomes" id="UP000494206"/>
    </source>
</evidence>
<feature type="domain" description="Lipid-binding serum glycoprotein N-terminal" evidence="3">
    <location>
        <begin position="38"/>
        <end position="280"/>
    </location>
</feature>
<dbReference type="Gene3D" id="3.15.10.10">
    <property type="entry name" value="Bactericidal permeability-increasing protein, domain 1"/>
    <property type="match status" value="1"/>
</dbReference>
<keyword evidence="2" id="KW-1015">Disulfide bond</keyword>
<feature type="domain" description="Lipid-binding serum glycoprotein C-terminal" evidence="4">
    <location>
        <begin position="343"/>
        <end position="549"/>
    </location>
</feature>
<name>A0A8S1EVJ0_9PELO</name>
<dbReference type="AlphaFoldDB" id="A0A8S1EVJ0"/>
<dbReference type="SMART" id="SM00328">
    <property type="entry name" value="BPI1"/>
    <property type="match status" value="1"/>
</dbReference>
<dbReference type="Proteomes" id="UP000494206">
    <property type="component" value="Unassembled WGS sequence"/>
</dbReference>
<dbReference type="GO" id="GO:0005615">
    <property type="term" value="C:extracellular space"/>
    <property type="evidence" value="ECO:0007669"/>
    <property type="project" value="TreeGrafter"/>
</dbReference>
<keyword evidence="6" id="KW-1185">Reference proteome</keyword>
<evidence type="ECO:0000259" key="4">
    <source>
        <dbReference type="SMART" id="SM00329"/>
    </source>
</evidence>
<organism evidence="5 6">
    <name type="scientific">Caenorhabditis bovis</name>
    <dbReference type="NCBI Taxonomy" id="2654633"/>
    <lineage>
        <taxon>Eukaryota</taxon>
        <taxon>Metazoa</taxon>
        <taxon>Ecdysozoa</taxon>
        <taxon>Nematoda</taxon>
        <taxon>Chromadorea</taxon>
        <taxon>Rhabditida</taxon>
        <taxon>Rhabditina</taxon>
        <taxon>Rhabditomorpha</taxon>
        <taxon>Rhabditoidea</taxon>
        <taxon>Rhabditidae</taxon>
        <taxon>Peloderinae</taxon>
        <taxon>Caenorhabditis</taxon>
    </lineage>
</organism>
<comment type="similarity">
    <text evidence="1">Belongs to the BPI/LBP/Plunc superfamily. BPI/LBP family.</text>
</comment>
<dbReference type="EMBL" id="CADEPM010000003">
    <property type="protein sequence ID" value="CAB3403521.1"/>
    <property type="molecule type" value="Genomic_DNA"/>
</dbReference>
<dbReference type="Gene3D" id="3.15.20.10">
    <property type="entry name" value="Bactericidal permeability-increasing protein, domain 2"/>
    <property type="match status" value="1"/>
</dbReference>
<evidence type="ECO:0000256" key="1">
    <source>
        <dbReference type="ARBA" id="ARBA00007292"/>
    </source>
</evidence>
<protein>
    <recommendedName>
        <fullName evidence="7">Lipid-binding serum glycoprotein C-terminal domain-containing protein</fullName>
    </recommendedName>
</protein>
<dbReference type="PANTHER" id="PTHR10504:SF139">
    <property type="entry name" value="BPI2 DOMAIN-CONTAINING PROTEIN"/>
    <property type="match status" value="1"/>
</dbReference>
<evidence type="ECO:0008006" key="7">
    <source>
        <dbReference type="Google" id="ProtNLM"/>
    </source>
</evidence>
<gene>
    <name evidence="5" type="ORF">CBOVIS_LOCUS5985</name>
</gene>
<dbReference type="InterPro" id="IPR001124">
    <property type="entry name" value="Lipid-bd_serum_glycop_C"/>
</dbReference>
<dbReference type="InterPro" id="IPR032942">
    <property type="entry name" value="BPI/LBP/Plunc"/>
</dbReference>